<keyword evidence="5 6" id="KW-0472">Membrane</keyword>
<dbReference type="GO" id="GO:0016020">
    <property type="term" value="C:membrane"/>
    <property type="evidence" value="ECO:0007669"/>
    <property type="project" value="UniProtKB-SubCell"/>
</dbReference>
<feature type="transmembrane region" description="Helical" evidence="6">
    <location>
        <begin position="628"/>
        <end position="646"/>
    </location>
</feature>
<keyword evidence="4 6" id="KW-1133">Transmembrane helix</keyword>
<evidence type="ECO:0000256" key="4">
    <source>
        <dbReference type="ARBA" id="ARBA00022989"/>
    </source>
</evidence>
<keyword evidence="3 6" id="KW-0812">Transmembrane</keyword>
<feature type="transmembrane region" description="Helical" evidence="6">
    <location>
        <begin position="299"/>
        <end position="327"/>
    </location>
</feature>
<feature type="transmembrane region" description="Helical" evidence="6">
    <location>
        <begin position="413"/>
        <end position="438"/>
    </location>
</feature>
<dbReference type="PANTHER" id="PTHR19432:SF35">
    <property type="entry name" value="SOLUTE CARRIER FAMILY 45 MEMBER 3 ISOFORM X1"/>
    <property type="match status" value="1"/>
</dbReference>
<dbReference type="EMBL" id="JAWDGP010001278">
    <property type="protein sequence ID" value="KAK3793131.1"/>
    <property type="molecule type" value="Genomic_DNA"/>
</dbReference>
<feature type="transmembrane region" description="Helical" evidence="6">
    <location>
        <begin position="458"/>
        <end position="479"/>
    </location>
</feature>
<keyword evidence="2" id="KW-0813">Transport</keyword>
<feature type="transmembrane region" description="Helical" evidence="6">
    <location>
        <begin position="48"/>
        <end position="71"/>
    </location>
</feature>
<comment type="caution">
    <text evidence="7">The sequence shown here is derived from an EMBL/GenBank/DDBJ whole genome shotgun (WGS) entry which is preliminary data.</text>
</comment>
<protein>
    <submittedName>
        <fullName evidence="7">Uncharacterized protein</fullName>
    </submittedName>
</protein>
<feature type="transmembrane region" description="Helical" evidence="6">
    <location>
        <begin position="83"/>
        <end position="106"/>
    </location>
</feature>
<evidence type="ECO:0000256" key="3">
    <source>
        <dbReference type="ARBA" id="ARBA00022692"/>
    </source>
</evidence>
<reference evidence="7" key="1">
    <citation type="journal article" date="2023" name="G3 (Bethesda)">
        <title>A reference genome for the long-term kleptoplast-retaining sea slug Elysia crispata morphotype clarki.</title>
        <authorList>
            <person name="Eastman K.E."/>
            <person name="Pendleton A.L."/>
            <person name="Shaikh M.A."/>
            <person name="Suttiyut T."/>
            <person name="Ogas R."/>
            <person name="Tomko P."/>
            <person name="Gavelis G."/>
            <person name="Widhalm J.R."/>
            <person name="Wisecaver J.H."/>
        </authorList>
    </citation>
    <scope>NUCLEOTIDE SEQUENCE</scope>
    <source>
        <strain evidence="7">ECLA1</strain>
    </source>
</reference>
<feature type="transmembrane region" description="Helical" evidence="6">
    <location>
        <begin position="595"/>
        <end position="616"/>
    </location>
</feature>
<evidence type="ECO:0000256" key="2">
    <source>
        <dbReference type="ARBA" id="ARBA00022448"/>
    </source>
</evidence>
<evidence type="ECO:0000256" key="6">
    <source>
        <dbReference type="SAM" id="Phobius"/>
    </source>
</evidence>
<dbReference type="InterPro" id="IPR036259">
    <property type="entry name" value="MFS_trans_sf"/>
</dbReference>
<dbReference type="Proteomes" id="UP001283361">
    <property type="component" value="Unassembled WGS sequence"/>
</dbReference>
<proteinExistence type="predicted"/>
<organism evidence="7 8">
    <name type="scientific">Elysia crispata</name>
    <name type="common">lettuce slug</name>
    <dbReference type="NCBI Taxonomy" id="231223"/>
    <lineage>
        <taxon>Eukaryota</taxon>
        <taxon>Metazoa</taxon>
        <taxon>Spiralia</taxon>
        <taxon>Lophotrochozoa</taxon>
        <taxon>Mollusca</taxon>
        <taxon>Gastropoda</taxon>
        <taxon>Heterobranchia</taxon>
        <taxon>Euthyneura</taxon>
        <taxon>Panpulmonata</taxon>
        <taxon>Sacoglossa</taxon>
        <taxon>Placobranchoidea</taxon>
        <taxon>Plakobranchidae</taxon>
        <taxon>Elysia</taxon>
    </lineage>
</organism>
<comment type="subcellular location">
    <subcellularLocation>
        <location evidence="1">Membrane</location>
        <topology evidence="1">Multi-pass membrane protein</topology>
    </subcellularLocation>
</comment>
<sequence>MPLKGMSSFSMLSWQLTLTAEALGLDSNIALELILMITNIQTLGVPIRYAPIPASISAFFGLLFIPILGIVTDRWAKSKTSKANILIMTACVLLTGSLSVLTANALKLFYCNTNTQGDYDHRNHTAELHSSTINFTRSSPRAAHLIAFSNGSVGASLDYLVQKHVNSSVLFNYSEQNIYQHISAVDLGITQPSRMTVSNSSGNKIKSTPFYAYIAMVGYGLMDAGHDLGGCFLKTFVLHCTPPAYQTGVLVKLIFISSVGLSYCCYFKAICAGAVITSALASIDVGATLTANTDYDSNAALALVTSAVSSTLLLLGTITTLITGFCWKPPSNSLMDEIKYEDLEKSVLIRNSNTKVTCTDYGTTPDGVTEPVIPTDKEENPVHWVSTIDKSPRDQTQLMDVLKQHKEQIQVNIMTFGTMSAVACYGIFGANFVGSGIYKGDPAAPSGSKEYQKFLDGVTVGSQGTLMYFVVFAIASLFHQKSLDLFGWKKETVVITFSHFVLCVVLASSKNIYVFYITCIWTGMLRTVSMTVPYILVNKISAEKHFKQDLLCKAVTKGLDHKTCINDTMVLFEGGAHHKPEALLRERNDGKCSTVAISLIAAMMPCGFLACGTAIGPLIEATGSPDVTMWYAGACAGLACVFACILNI</sequence>
<dbReference type="AlphaFoldDB" id="A0AAE1ATP5"/>
<feature type="transmembrane region" description="Helical" evidence="6">
    <location>
        <begin position="491"/>
        <end position="507"/>
    </location>
</feature>
<dbReference type="PANTHER" id="PTHR19432">
    <property type="entry name" value="SUGAR TRANSPORTER"/>
    <property type="match status" value="1"/>
</dbReference>
<evidence type="ECO:0000313" key="7">
    <source>
        <dbReference type="EMBL" id="KAK3793131.1"/>
    </source>
</evidence>
<dbReference type="GO" id="GO:0008506">
    <property type="term" value="F:sucrose:proton symporter activity"/>
    <property type="evidence" value="ECO:0007669"/>
    <property type="project" value="TreeGrafter"/>
</dbReference>
<name>A0AAE1ATP5_9GAST</name>
<keyword evidence="8" id="KW-1185">Reference proteome</keyword>
<evidence type="ECO:0000256" key="1">
    <source>
        <dbReference type="ARBA" id="ARBA00004141"/>
    </source>
</evidence>
<evidence type="ECO:0000313" key="8">
    <source>
        <dbReference type="Proteomes" id="UP001283361"/>
    </source>
</evidence>
<gene>
    <name evidence="7" type="ORF">RRG08_024964</name>
</gene>
<dbReference type="SUPFAM" id="SSF103473">
    <property type="entry name" value="MFS general substrate transporter"/>
    <property type="match status" value="1"/>
</dbReference>
<evidence type="ECO:0000256" key="5">
    <source>
        <dbReference type="ARBA" id="ARBA00023136"/>
    </source>
</evidence>
<accession>A0AAE1ATP5</accession>